<keyword evidence="2" id="KW-0687">Ribonucleoprotein</keyword>
<comment type="caution">
    <text evidence="2">The sequence shown here is derived from an EMBL/GenBank/DDBJ whole genome shotgun (WGS) entry which is preliminary data.</text>
</comment>
<keyword evidence="3" id="KW-1185">Reference proteome</keyword>
<evidence type="ECO:0000313" key="3">
    <source>
        <dbReference type="Proteomes" id="UP001597419"/>
    </source>
</evidence>
<dbReference type="EMBL" id="JBHUKU010000020">
    <property type="protein sequence ID" value="MFD2463276.1"/>
    <property type="molecule type" value="Genomic_DNA"/>
</dbReference>
<dbReference type="Gene3D" id="3.30.1390.10">
    <property type="match status" value="1"/>
</dbReference>
<dbReference type="GO" id="GO:0005840">
    <property type="term" value="C:ribosome"/>
    <property type="evidence" value="ECO:0007669"/>
    <property type="project" value="UniProtKB-KW"/>
</dbReference>
<dbReference type="SUPFAM" id="SSF54736">
    <property type="entry name" value="ClpS-like"/>
    <property type="match status" value="1"/>
</dbReference>
<name>A0ABW5GQY8_9PSEU</name>
<dbReference type="InterPro" id="IPR013823">
    <property type="entry name" value="Ribosomal_bL12_C"/>
</dbReference>
<protein>
    <submittedName>
        <fullName evidence="2">Ribosomal protein L7/L12</fullName>
    </submittedName>
</protein>
<feature type="domain" description="Large ribosomal subunit protein bL12 C-terminal" evidence="1">
    <location>
        <begin position="65"/>
        <end position="92"/>
    </location>
</feature>
<evidence type="ECO:0000259" key="1">
    <source>
        <dbReference type="Pfam" id="PF00542"/>
    </source>
</evidence>
<dbReference type="RefSeq" id="WP_345391923.1">
    <property type="nucleotide sequence ID" value="NZ_BAABHG010000005.1"/>
</dbReference>
<sequence length="99" mass="10950">MDNALLWLVIALLFLGVLAYASQGTKSLEHRLARVERKLDLVLGHLGVDEPGTELAGEVEALLRQDKKIVAIKRYREVTGAGLKEAKDAVERISRGETR</sequence>
<evidence type="ECO:0000313" key="2">
    <source>
        <dbReference type="EMBL" id="MFD2463276.1"/>
    </source>
</evidence>
<dbReference type="Pfam" id="PF00542">
    <property type="entry name" value="Ribosomal_L12"/>
    <property type="match status" value="1"/>
</dbReference>
<dbReference type="InterPro" id="IPR014719">
    <property type="entry name" value="Ribosomal_bL12_C/ClpS-like"/>
</dbReference>
<gene>
    <name evidence="2" type="ORF">ACFSYJ_32015</name>
</gene>
<accession>A0ABW5GQY8</accession>
<dbReference type="Proteomes" id="UP001597419">
    <property type="component" value="Unassembled WGS sequence"/>
</dbReference>
<keyword evidence="2" id="KW-0689">Ribosomal protein</keyword>
<reference evidence="3" key="1">
    <citation type="journal article" date="2019" name="Int. J. Syst. Evol. Microbiol.">
        <title>The Global Catalogue of Microorganisms (GCM) 10K type strain sequencing project: providing services to taxonomists for standard genome sequencing and annotation.</title>
        <authorList>
            <consortium name="The Broad Institute Genomics Platform"/>
            <consortium name="The Broad Institute Genome Sequencing Center for Infectious Disease"/>
            <person name="Wu L."/>
            <person name="Ma J."/>
        </authorList>
    </citation>
    <scope>NUCLEOTIDE SEQUENCE [LARGE SCALE GENOMIC DNA]</scope>
    <source>
        <strain evidence="3">CGMCC 4.7643</strain>
    </source>
</reference>
<organism evidence="2 3">
    <name type="scientific">Amycolatopsis samaneae</name>
    <dbReference type="NCBI Taxonomy" id="664691"/>
    <lineage>
        <taxon>Bacteria</taxon>
        <taxon>Bacillati</taxon>
        <taxon>Actinomycetota</taxon>
        <taxon>Actinomycetes</taxon>
        <taxon>Pseudonocardiales</taxon>
        <taxon>Pseudonocardiaceae</taxon>
        <taxon>Amycolatopsis</taxon>
    </lineage>
</organism>
<proteinExistence type="predicted"/>